<sequence length="172" mass="20125">MMKDPMEITRLTTDEPKNNTETMLNYSYGKDNRAVLRYADGKEDVDLCEYISKCAKEKGCNTEPEDLMEGACVECDCELAILYTVAVQAAELRGRLKMYEDAGITLDDLKNEPLTVEELKEMDGKPYWHVDLMDSEYRQKQWRIMPLWIAENPQDYHYGEDWLAYRREKVNA</sequence>
<feature type="region of interest" description="Disordered" evidence="1">
    <location>
        <begin position="1"/>
        <end position="20"/>
    </location>
</feature>
<evidence type="ECO:0000313" key="3">
    <source>
        <dbReference type="Proteomes" id="UP001163550"/>
    </source>
</evidence>
<organism evidence="2 3">
    <name type="scientific">Acetobacterium wieringae</name>
    <dbReference type="NCBI Taxonomy" id="52694"/>
    <lineage>
        <taxon>Bacteria</taxon>
        <taxon>Bacillati</taxon>
        <taxon>Bacillota</taxon>
        <taxon>Clostridia</taxon>
        <taxon>Eubacteriales</taxon>
        <taxon>Eubacteriaceae</taxon>
        <taxon>Acetobacterium</taxon>
    </lineage>
</organism>
<accession>A0ABY6HD19</accession>
<proteinExistence type="predicted"/>
<dbReference type="Proteomes" id="UP001163550">
    <property type="component" value="Chromosome"/>
</dbReference>
<keyword evidence="3" id="KW-1185">Reference proteome</keyword>
<gene>
    <name evidence="2" type="ORF">LNN31_13750</name>
</gene>
<evidence type="ECO:0000313" key="2">
    <source>
        <dbReference type="EMBL" id="UYO61839.1"/>
    </source>
</evidence>
<evidence type="ECO:0000256" key="1">
    <source>
        <dbReference type="SAM" id="MobiDB-lite"/>
    </source>
</evidence>
<dbReference type="EMBL" id="CP087994">
    <property type="protein sequence ID" value="UYO61839.1"/>
    <property type="molecule type" value="Genomic_DNA"/>
</dbReference>
<protein>
    <submittedName>
        <fullName evidence="2">Uncharacterized protein</fullName>
    </submittedName>
</protein>
<feature type="compositionally biased region" description="Basic and acidic residues" evidence="1">
    <location>
        <begin position="1"/>
        <end position="18"/>
    </location>
</feature>
<dbReference type="RefSeq" id="WP_263992634.1">
    <property type="nucleotide sequence ID" value="NZ_CP087994.1"/>
</dbReference>
<reference evidence="2" key="1">
    <citation type="submission" date="2021-11" db="EMBL/GenBank/DDBJ databases">
        <title>Isoprene-degrading acetogen.</title>
        <authorList>
            <person name="Yang Y."/>
            <person name="Jin H."/>
            <person name="Yan J."/>
        </authorList>
    </citation>
    <scope>NUCLEOTIDE SEQUENCE</scope>
    <source>
        <strain evidence="2">Berkeley</strain>
    </source>
</reference>
<name>A0ABY6HD19_9FIRM</name>